<accession>A0AAU3HTV5</accession>
<organism evidence="3">
    <name type="scientific">Streptomyces sp. NBC_01393</name>
    <dbReference type="NCBI Taxonomy" id="2903851"/>
    <lineage>
        <taxon>Bacteria</taxon>
        <taxon>Bacillati</taxon>
        <taxon>Actinomycetota</taxon>
        <taxon>Actinomycetes</taxon>
        <taxon>Kitasatosporales</taxon>
        <taxon>Streptomycetaceae</taxon>
        <taxon>Streptomyces</taxon>
    </lineage>
</organism>
<proteinExistence type="predicted"/>
<dbReference type="Gene3D" id="2.40.380.10">
    <property type="entry name" value="FomD-like"/>
    <property type="match status" value="1"/>
</dbReference>
<evidence type="ECO:0000259" key="2">
    <source>
        <dbReference type="Pfam" id="PF04167"/>
    </source>
</evidence>
<evidence type="ECO:0000256" key="1">
    <source>
        <dbReference type="SAM" id="MobiDB-lite"/>
    </source>
</evidence>
<dbReference type="InterPro" id="IPR035930">
    <property type="entry name" value="FomD-like_sf"/>
</dbReference>
<reference evidence="3" key="1">
    <citation type="submission" date="2022-10" db="EMBL/GenBank/DDBJ databases">
        <title>The complete genomes of actinobacterial strains from the NBC collection.</title>
        <authorList>
            <person name="Joergensen T.S."/>
            <person name="Alvarez Arevalo M."/>
            <person name="Sterndorff E.B."/>
            <person name="Faurdal D."/>
            <person name="Vuksanovic O."/>
            <person name="Mourched A.-S."/>
            <person name="Charusanti P."/>
            <person name="Shaw S."/>
            <person name="Blin K."/>
            <person name="Weber T."/>
        </authorList>
    </citation>
    <scope>NUCLEOTIDE SEQUENCE</scope>
    <source>
        <strain evidence="3">NBC_01393</strain>
    </source>
</reference>
<evidence type="ECO:0000313" key="3">
    <source>
        <dbReference type="EMBL" id="WTZ07722.1"/>
    </source>
</evidence>
<protein>
    <submittedName>
        <fullName evidence="3">DUF402 domain-containing protein</fullName>
    </submittedName>
</protein>
<name>A0AAU3HTV5_9ACTN</name>
<gene>
    <name evidence="3" type="ORF">OG699_06755</name>
</gene>
<feature type="region of interest" description="Disordered" evidence="1">
    <location>
        <begin position="51"/>
        <end position="72"/>
    </location>
</feature>
<sequence length="139" mass="15627">MSLAGPTGRSKRTLLLAADDRGATTAAVIVRREILDDREWIRCPVRVAADDGHTPAVHPAKNTPLTFGTHEFRRGPHPWGAFEHVRQSDGVLQLQAAREGHSARARWEGSRFQGWYVNFQEPMRRTSDGFDTLDQELDP</sequence>
<dbReference type="SUPFAM" id="SSF159234">
    <property type="entry name" value="FomD-like"/>
    <property type="match status" value="1"/>
</dbReference>
<feature type="domain" description="DUF402" evidence="2">
    <location>
        <begin position="69"/>
        <end position="138"/>
    </location>
</feature>
<dbReference type="Pfam" id="PF04167">
    <property type="entry name" value="DUF402"/>
    <property type="match status" value="1"/>
</dbReference>
<dbReference type="AlphaFoldDB" id="A0AAU3HTV5"/>
<dbReference type="EMBL" id="CP109546">
    <property type="protein sequence ID" value="WTZ07722.1"/>
    <property type="molecule type" value="Genomic_DNA"/>
</dbReference>
<dbReference type="InterPro" id="IPR007295">
    <property type="entry name" value="DUF402"/>
</dbReference>